<sequence>MKRKFLYIPVVSLILLLIGCSSSSGSFASDKMIKLKEEVYITSNDIISEEELAEQVGEIEVSSTNESDHGDGNVISSNTYNVGTKLFKIKNENSKDMIAVEDSTEKYLIAYNTKYKEIK</sequence>
<dbReference type="EMBL" id="QEVW01000002">
    <property type="protein sequence ID" value="RAW19030.1"/>
    <property type="molecule type" value="Genomic_DNA"/>
</dbReference>
<evidence type="ECO:0000313" key="2">
    <source>
        <dbReference type="EMBL" id="RAW19030.1"/>
    </source>
</evidence>
<reference evidence="2 3" key="1">
    <citation type="submission" date="2018-04" db="EMBL/GenBank/DDBJ databases">
        <title>Paenibacillus taichungensis Genome sequencing and assembly.</title>
        <authorList>
            <person name="Xu J."/>
            <person name="Rensing C."/>
            <person name="Mazhar H.S."/>
        </authorList>
    </citation>
    <scope>NUCLEOTIDE SEQUENCE [LARGE SCALE GENOMIC DNA]</scope>
    <source>
        <strain evidence="2 3">NC1</strain>
    </source>
</reference>
<evidence type="ECO:0000313" key="3">
    <source>
        <dbReference type="Proteomes" id="UP000250642"/>
    </source>
</evidence>
<feature type="signal peptide" evidence="1">
    <location>
        <begin position="1"/>
        <end position="28"/>
    </location>
</feature>
<organism evidence="2 3">
    <name type="scientific">Paenibacillus taichungensis</name>
    <dbReference type="NCBI Taxonomy" id="484184"/>
    <lineage>
        <taxon>Bacteria</taxon>
        <taxon>Bacillati</taxon>
        <taxon>Bacillota</taxon>
        <taxon>Bacilli</taxon>
        <taxon>Bacillales</taxon>
        <taxon>Paenibacillaceae</taxon>
        <taxon>Paenibacillus</taxon>
    </lineage>
</organism>
<feature type="chain" id="PRO_5016238645" description="Lipoprotein" evidence="1">
    <location>
        <begin position="29"/>
        <end position="119"/>
    </location>
</feature>
<accession>A0A329R3A0</accession>
<comment type="caution">
    <text evidence="2">The sequence shown here is derived from an EMBL/GenBank/DDBJ whole genome shotgun (WGS) entry which is preliminary data.</text>
</comment>
<dbReference type="Proteomes" id="UP000250642">
    <property type="component" value="Unassembled WGS sequence"/>
</dbReference>
<keyword evidence="1" id="KW-0732">Signal</keyword>
<proteinExistence type="predicted"/>
<evidence type="ECO:0008006" key="4">
    <source>
        <dbReference type="Google" id="ProtNLM"/>
    </source>
</evidence>
<protein>
    <recommendedName>
        <fullName evidence="4">Lipoprotein</fullName>
    </recommendedName>
</protein>
<evidence type="ECO:0000256" key="1">
    <source>
        <dbReference type="SAM" id="SignalP"/>
    </source>
</evidence>
<dbReference type="AlphaFoldDB" id="A0A329R3A0"/>
<name>A0A329R3A0_9BACL</name>
<dbReference type="PROSITE" id="PS51257">
    <property type="entry name" value="PROKAR_LIPOPROTEIN"/>
    <property type="match status" value="1"/>
</dbReference>
<dbReference type="RefSeq" id="WP_113051773.1">
    <property type="nucleotide sequence ID" value="NZ_CP175536.1"/>
</dbReference>
<gene>
    <name evidence="2" type="ORF">DC345_02500</name>
</gene>